<dbReference type="Proteomes" id="UP001229486">
    <property type="component" value="Unassembled WGS sequence"/>
</dbReference>
<name>A0AB73IUG7_9BURK</name>
<accession>A0AB73IUG7</accession>
<gene>
    <name evidence="1" type="ORF">J2793_007152</name>
</gene>
<protein>
    <submittedName>
        <fullName evidence="1">Uncharacterized protein</fullName>
    </submittedName>
</protein>
<proteinExistence type="predicted"/>
<dbReference type="AlphaFoldDB" id="A0AB73IUG7"/>
<dbReference type="RefSeq" id="WP_392396231.1">
    <property type="nucleotide sequence ID" value="NZ_JAURTK010000026.1"/>
</dbReference>
<organism evidence="1 2">
    <name type="scientific">Paraburkholderia caledonica</name>
    <dbReference type="NCBI Taxonomy" id="134536"/>
    <lineage>
        <taxon>Bacteria</taxon>
        <taxon>Pseudomonadati</taxon>
        <taxon>Pseudomonadota</taxon>
        <taxon>Betaproteobacteria</taxon>
        <taxon>Burkholderiales</taxon>
        <taxon>Burkholderiaceae</taxon>
        <taxon>Paraburkholderia</taxon>
    </lineage>
</organism>
<reference evidence="1" key="1">
    <citation type="submission" date="2023-07" db="EMBL/GenBank/DDBJ databases">
        <title>Sorghum-associated microbial communities from plants grown in Nebraska, USA.</title>
        <authorList>
            <person name="Schachtman D."/>
        </authorList>
    </citation>
    <scope>NUCLEOTIDE SEQUENCE</scope>
    <source>
        <strain evidence="1">DS1061</strain>
    </source>
</reference>
<sequence>MTHQPNNVSAAGVLDVSVLARLSAQIFDCPLNPTISRFARAIEAHVRASASPQALEQEVHKPSFHGCEPSGFAADCNTHTYAVQGLGVVVLASNFNALLSEKAAPSTAAREAAGLGPVCPACEAGVCSAHRPTPVAAREAGDGVRQQTIDNLISQYRIVEAGDLVRSSLVATEEAMRDFAAALLREAGRI</sequence>
<comment type="caution">
    <text evidence="1">The sequence shown here is derived from an EMBL/GenBank/DDBJ whole genome shotgun (WGS) entry which is preliminary data.</text>
</comment>
<evidence type="ECO:0000313" key="2">
    <source>
        <dbReference type="Proteomes" id="UP001229486"/>
    </source>
</evidence>
<dbReference type="EMBL" id="JAURTK010000026">
    <property type="protein sequence ID" value="MDP9651677.1"/>
    <property type="molecule type" value="Genomic_DNA"/>
</dbReference>
<evidence type="ECO:0000313" key="1">
    <source>
        <dbReference type="EMBL" id="MDP9651677.1"/>
    </source>
</evidence>